<dbReference type="Proteomes" id="UP001054945">
    <property type="component" value="Unassembled WGS sequence"/>
</dbReference>
<dbReference type="EMBL" id="BPLR01019311">
    <property type="protein sequence ID" value="GIZ05406.1"/>
    <property type="molecule type" value="Genomic_DNA"/>
</dbReference>
<evidence type="ECO:0000313" key="2">
    <source>
        <dbReference type="Proteomes" id="UP001054945"/>
    </source>
</evidence>
<protein>
    <submittedName>
        <fullName evidence="1">Uncharacterized protein</fullName>
    </submittedName>
</protein>
<reference evidence="1 2" key="1">
    <citation type="submission" date="2021-06" db="EMBL/GenBank/DDBJ databases">
        <title>Caerostris extrusa draft genome.</title>
        <authorList>
            <person name="Kono N."/>
            <person name="Arakawa K."/>
        </authorList>
    </citation>
    <scope>NUCLEOTIDE SEQUENCE [LARGE SCALE GENOMIC DNA]</scope>
</reference>
<dbReference type="AlphaFoldDB" id="A0AAV4YH69"/>
<name>A0AAV4YH69_CAEEX</name>
<accession>A0AAV4YH69</accession>
<sequence>MPSLLCHHYLSRQTKTHYGLRTRRNKISLWNGWGKNVLSGKELPRVTAFSLKEGQDRRLMFTGARISNCYSLITTRTFSSPYPAGRSEDICYPSKNTGRTPAPDVTTIFPLSPFTTRRNSSELPFFETSSLG</sequence>
<proteinExistence type="predicted"/>
<keyword evidence="2" id="KW-1185">Reference proteome</keyword>
<evidence type="ECO:0000313" key="1">
    <source>
        <dbReference type="EMBL" id="GIZ05406.1"/>
    </source>
</evidence>
<organism evidence="1 2">
    <name type="scientific">Caerostris extrusa</name>
    <name type="common">Bark spider</name>
    <name type="synonym">Caerostris bankana</name>
    <dbReference type="NCBI Taxonomy" id="172846"/>
    <lineage>
        <taxon>Eukaryota</taxon>
        <taxon>Metazoa</taxon>
        <taxon>Ecdysozoa</taxon>
        <taxon>Arthropoda</taxon>
        <taxon>Chelicerata</taxon>
        <taxon>Arachnida</taxon>
        <taxon>Araneae</taxon>
        <taxon>Araneomorphae</taxon>
        <taxon>Entelegynae</taxon>
        <taxon>Araneoidea</taxon>
        <taxon>Araneidae</taxon>
        <taxon>Caerostris</taxon>
    </lineage>
</organism>
<gene>
    <name evidence="1" type="ORF">CEXT_160651</name>
</gene>
<comment type="caution">
    <text evidence="1">The sequence shown here is derived from an EMBL/GenBank/DDBJ whole genome shotgun (WGS) entry which is preliminary data.</text>
</comment>